<sequence length="105" mass="11535">MPRAYILQSGAHYRRTHSTAQHCALLFHLLPALEKLTFIASVHPPAAQHRKISFHDFTSGSTQPPIIKHDNTPRPYLTLPGLVFQGYVEAGVAANLVVAFVSCSC</sequence>
<proteinExistence type="predicted"/>
<name>A0A811UXU2_CERCA</name>
<accession>A0A811UXU2</accession>
<keyword evidence="2" id="KW-1185">Reference proteome</keyword>
<dbReference type="EMBL" id="CAJHJT010000034">
    <property type="protein sequence ID" value="CAD7003720.1"/>
    <property type="molecule type" value="Genomic_DNA"/>
</dbReference>
<comment type="caution">
    <text evidence="1">The sequence shown here is derived from an EMBL/GenBank/DDBJ whole genome shotgun (WGS) entry which is preliminary data.</text>
</comment>
<gene>
    <name evidence="1" type="ORF">CCAP1982_LOCUS12157</name>
</gene>
<evidence type="ECO:0000313" key="1">
    <source>
        <dbReference type="EMBL" id="CAD7003720.1"/>
    </source>
</evidence>
<dbReference type="Proteomes" id="UP000606786">
    <property type="component" value="Unassembled WGS sequence"/>
</dbReference>
<protein>
    <submittedName>
        <fullName evidence="1">(Mediterranean fruit fly) hypothetical protein</fullName>
    </submittedName>
</protein>
<dbReference type="AlphaFoldDB" id="A0A811UXU2"/>
<evidence type="ECO:0000313" key="2">
    <source>
        <dbReference type="Proteomes" id="UP000606786"/>
    </source>
</evidence>
<reference evidence="1" key="1">
    <citation type="submission" date="2020-11" db="EMBL/GenBank/DDBJ databases">
        <authorList>
            <person name="Whitehead M."/>
        </authorList>
    </citation>
    <scope>NUCLEOTIDE SEQUENCE</scope>
    <source>
        <strain evidence="1">EGII</strain>
    </source>
</reference>
<organism evidence="1 2">
    <name type="scientific">Ceratitis capitata</name>
    <name type="common">Mediterranean fruit fly</name>
    <name type="synonym">Tephritis capitata</name>
    <dbReference type="NCBI Taxonomy" id="7213"/>
    <lineage>
        <taxon>Eukaryota</taxon>
        <taxon>Metazoa</taxon>
        <taxon>Ecdysozoa</taxon>
        <taxon>Arthropoda</taxon>
        <taxon>Hexapoda</taxon>
        <taxon>Insecta</taxon>
        <taxon>Pterygota</taxon>
        <taxon>Neoptera</taxon>
        <taxon>Endopterygota</taxon>
        <taxon>Diptera</taxon>
        <taxon>Brachycera</taxon>
        <taxon>Muscomorpha</taxon>
        <taxon>Tephritoidea</taxon>
        <taxon>Tephritidae</taxon>
        <taxon>Ceratitis</taxon>
        <taxon>Ceratitis</taxon>
    </lineage>
</organism>